<reference evidence="1" key="1">
    <citation type="submission" date="2018-02" db="EMBL/GenBank/DDBJ databases">
        <title>Rhizophora mucronata_Transcriptome.</title>
        <authorList>
            <person name="Meera S.P."/>
            <person name="Sreeshan A."/>
            <person name="Augustine A."/>
        </authorList>
    </citation>
    <scope>NUCLEOTIDE SEQUENCE</scope>
    <source>
        <tissue evidence="1">Leaf</tissue>
    </source>
</reference>
<accession>A0A2P2JLH7</accession>
<organism evidence="1">
    <name type="scientific">Rhizophora mucronata</name>
    <name type="common">Asiatic mangrove</name>
    <dbReference type="NCBI Taxonomy" id="61149"/>
    <lineage>
        <taxon>Eukaryota</taxon>
        <taxon>Viridiplantae</taxon>
        <taxon>Streptophyta</taxon>
        <taxon>Embryophyta</taxon>
        <taxon>Tracheophyta</taxon>
        <taxon>Spermatophyta</taxon>
        <taxon>Magnoliopsida</taxon>
        <taxon>eudicotyledons</taxon>
        <taxon>Gunneridae</taxon>
        <taxon>Pentapetalae</taxon>
        <taxon>rosids</taxon>
        <taxon>fabids</taxon>
        <taxon>Malpighiales</taxon>
        <taxon>Rhizophoraceae</taxon>
        <taxon>Rhizophora</taxon>
    </lineage>
</organism>
<proteinExistence type="predicted"/>
<evidence type="ECO:0000313" key="1">
    <source>
        <dbReference type="EMBL" id="MBW94350.1"/>
    </source>
</evidence>
<sequence>MVLRSIFPSSFLNEGFKLARCLEFVVFLNKPLFPYFGCKKQSKSASIFNYLTAWSINLLRAHSAETILSLTIQSTRDKNKAGKF</sequence>
<protein>
    <submittedName>
        <fullName evidence="1">Ribosomal RNA processing protein 36 homolog</fullName>
    </submittedName>
</protein>
<name>A0A2P2JLH7_RHIMU</name>
<dbReference type="AlphaFoldDB" id="A0A2P2JLH7"/>
<dbReference type="EMBL" id="GGEC01013867">
    <property type="protein sequence ID" value="MBW94350.1"/>
    <property type="molecule type" value="Transcribed_RNA"/>
</dbReference>